<name>A0A4S2KM98_9HYME</name>
<feature type="signal peptide" evidence="1">
    <location>
        <begin position="1"/>
        <end position="26"/>
    </location>
</feature>
<reference evidence="2 3" key="1">
    <citation type="journal article" date="2019" name="Philos. Trans. R. Soc. Lond., B, Biol. Sci.">
        <title>Ant behaviour and brain gene expression of defending hosts depend on the ecological success of the intruding social parasite.</title>
        <authorList>
            <person name="Kaur R."/>
            <person name="Stoldt M."/>
            <person name="Jongepier E."/>
            <person name="Feldmeyer B."/>
            <person name="Menzel F."/>
            <person name="Bornberg-Bauer E."/>
            <person name="Foitzik S."/>
        </authorList>
    </citation>
    <scope>NUCLEOTIDE SEQUENCE [LARGE SCALE GENOMIC DNA]</scope>
    <source>
        <tissue evidence="2">Whole body</tissue>
    </source>
</reference>
<accession>A0A4S2KM98</accession>
<dbReference type="AlphaFoldDB" id="A0A4S2KM98"/>
<protein>
    <submittedName>
        <fullName evidence="2">Uncharacterized protein</fullName>
    </submittedName>
</protein>
<feature type="chain" id="PRO_5020208505" evidence="1">
    <location>
        <begin position="27"/>
        <end position="78"/>
    </location>
</feature>
<proteinExistence type="predicted"/>
<evidence type="ECO:0000313" key="2">
    <source>
        <dbReference type="EMBL" id="TGZ49027.1"/>
    </source>
</evidence>
<dbReference type="Proteomes" id="UP000310200">
    <property type="component" value="Unassembled WGS sequence"/>
</dbReference>
<gene>
    <name evidence="2" type="ORF">DBV15_10840</name>
</gene>
<keyword evidence="1" id="KW-0732">Signal</keyword>
<comment type="caution">
    <text evidence="2">The sequence shown here is derived from an EMBL/GenBank/DDBJ whole genome shotgun (WGS) entry which is preliminary data.</text>
</comment>
<organism evidence="2 3">
    <name type="scientific">Temnothorax longispinosus</name>
    <dbReference type="NCBI Taxonomy" id="300112"/>
    <lineage>
        <taxon>Eukaryota</taxon>
        <taxon>Metazoa</taxon>
        <taxon>Ecdysozoa</taxon>
        <taxon>Arthropoda</taxon>
        <taxon>Hexapoda</taxon>
        <taxon>Insecta</taxon>
        <taxon>Pterygota</taxon>
        <taxon>Neoptera</taxon>
        <taxon>Endopterygota</taxon>
        <taxon>Hymenoptera</taxon>
        <taxon>Apocrita</taxon>
        <taxon>Aculeata</taxon>
        <taxon>Formicoidea</taxon>
        <taxon>Formicidae</taxon>
        <taxon>Myrmicinae</taxon>
        <taxon>Temnothorax</taxon>
    </lineage>
</organism>
<sequence length="78" mass="8393">MPVPTSASCTLVLIRFLARLFTPARAQLPRRVSPIGITGGASEDASENATALSLPESYRMDLRDFRKIAKVGADRGFG</sequence>
<evidence type="ECO:0000313" key="3">
    <source>
        <dbReference type="Proteomes" id="UP000310200"/>
    </source>
</evidence>
<dbReference type="EMBL" id="QBLH01002268">
    <property type="protein sequence ID" value="TGZ49027.1"/>
    <property type="molecule type" value="Genomic_DNA"/>
</dbReference>
<keyword evidence="3" id="KW-1185">Reference proteome</keyword>
<evidence type="ECO:0000256" key="1">
    <source>
        <dbReference type="SAM" id="SignalP"/>
    </source>
</evidence>